<feature type="domain" description="Flagellar Assembly Protein A N-terminal region" evidence="2">
    <location>
        <begin position="12"/>
        <end position="179"/>
    </location>
</feature>
<evidence type="ECO:0000313" key="4">
    <source>
        <dbReference type="Proteomes" id="UP001454489"/>
    </source>
</evidence>
<evidence type="ECO:0000313" key="3">
    <source>
        <dbReference type="EMBL" id="MEQ2557954.1"/>
    </source>
</evidence>
<dbReference type="Pfam" id="PF03961">
    <property type="entry name" value="FapA"/>
    <property type="match status" value="1"/>
</dbReference>
<organism evidence="3 4">
    <name type="scientific">Maccoyibacter intestinihominis</name>
    <dbReference type="NCBI Taxonomy" id="3133499"/>
    <lineage>
        <taxon>Bacteria</taxon>
        <taxon>Bacillati</taxon>
        <taxon>Bacillota</taxon>
        <taxon>Clostridia</taxon>
        <taxon>Lachnospirales</taxon>
        <taxon>Lachnospiraceae</taxon>
        <taxon>Maccoyibacter</taxon>
    </lineage>
</organism>
<protein>
    <submittedName>
        <fullName evidence="3">FapA family protein</fullName>
    </submittedName>
</protein>
<keyword evidence="4" id="KW-1185">Reference proteome</keyword>
<dbReference type="PANTHER" id="PTHR38032:SF1">
    <property type="entry name" value="RNA-BINDING PROTEIN KHPB N-TERMINAL DOMAIN-CONTAINING PROTEIN"/>
    <property type="match status" value="1"/>
</dbReference>
<dbReference type="InterPro" id="IPR005646">
    <property type="entry name" value="FapA"/>
</dbReference>
<dbReference type="PANTHER" id="PTHR38032">
    <property type="entry name" value="POLYMERASE-RELATED"/>
    <property type="match status" value="1"/>
</dbReference>
<reference evidence="3 4" key="1">
    <citation type="submission" date="2024-03" db="EMBL/GenBank/DDBJ databases">
        <title>Human intestinal bacterial collection.</title>
        <authorList>
            <person name="Pauvert C."/>
            <person name="Hitch T.C.A."/>
            <person name="Clavel T."/>
        </authorList>
    </citation>
    <scope>NUCLEOTIDE SEQUENCE [LARGE SCALE GENOMIC DNA]</scope>
    <source>
        <strain evidence="3 4">CLA-AA-H185</strain>
    </source>
</reference>
<proteinExistence type="predicted"/>
<evidence type="ECO:0000259" key="2">
    <source>
        <dbReference type="Pfam" id="PF20250"/>
    </source>
</evidence>
<dbReference type="RefSeq" id="WP_353530939.1">
    <property type="nucleotide sequence ID" value="NZ_JBBMEX010000008.1"/>
</dbReference>
<dbReference type="InterPro" id="IPR046866">
    <property type="entry name" value="FapA_N"/>
</dbReference>
<gene>
    <name evidence="3" type="ORF">WMO43_08740</name>
</gene>
<sequence>MTITKREVQPKARITYDEMEAFLTLPVPKEGEEYTLEELLALLEKNQIRHGIEQETLRKMLRERIYNKEVCIAVGTPVVDGIDGHFDYHFNNTFSKKPKIRPDGSVDYWSINMVEPVEKGQVIAIYKPPVPGEDGMTVKGRPLPAKRARELPPLKGRGFTRQEDGNTYTSNMDGKIDMENDRITISQVYEIFGNADLSVGNINFVGDVVVHGNVTAGASVRATGTVTIDGVVESADITADGDIVLRSGMLGGSKAVLTTKANLYAKFVEYAKVDVRGSIEADAFVGCEITCGDEIVLNGKKSRIIGGNVFAVRGIEALVLGSPGEVATSIRVGVREEVLHQIKELEKKVETHQENITKIEAGLANFERLGKERGIDYKDDPRRTELLRVKIQEIAAMAAEKTELEGLQREVEEAQNASVKAQKAVYPGVSIGIDELKISVQDIQERVQFVKSVDKILMMRIEE</sequence>
<dbReference type="Proteomes" id="UP001454489">
    <property type="component" value="Unassembled WGS sequence"/>
</dbReference>
<evidence type="ECO:0000256" key="1">
    <source>
        <dbReference type="SAM" id="Coils"/>
    </source>
</evidence>
<dbReference type="Pfam" id="PF20250">
    <property type="entry name" value="FapA_N"/>
    <property type="match status" value="1"/>
</dbReference>
<accession>A0ABV1HE30</accession>
<dbReference type="InterPro" id="IPR046865">
    <property type="entry name" value="FapA_b_solenoid"/>
</dbReference>
<feature type="coiled-coil region" evidence="1">
    <location>
        <begin position="397"/>
        <end position="424"/>
    </location>
</feature>
<dbReference type="EMBL" id="JBBMEX010000008">
    <property type="protein sequence ID" value="MEQ2557954.1"/>
    <property type="molecule type" value="Genomic_DNA"/>
</dbReference>
<comment type="caution">
    <text evidence="3">The sequence shown here is derived from an EMBL/GenBank/DDBJ whole genome shotgun (WGS) entry which is preliminary data.</text>
</comment>
<feature type="coiled-coil region" evidence="1">
    <location>
        <begin position="335"/>
        <end position="362"/>
    </location>
</feature>
<keyword evidence="1" id="KW-0175">Coiled coil</keyword>
<name>A0ABV1HE30_9FIRM</name>